<dbReference type="EMBL" id="DUZY01000007">
    <property type="protein sequence ID" value="DAD46099.1"/>
    <property type="molecule type" value="Genomic_DNA"/>
</dbReference>
<evidence type="ECO:0000313" key="1">
    <source>
        <dbReference type="EMBL" id="DAD46099.1"/>
    </source>
</evidence>
<proteinExistence type="predicted"/>
<gene>
    <name evidence="1" type="ORF">HUJ06_004329</name>
</gene>
<name>A0A822ZRX2_NELNU</name>
<organism evidence="1 2">
    <name type="scientific">Nelumbo nucifera</name>
    <name type="common">Sacred lotus</name>
    <dbReference type="NCBI Taxonomy" id="4432"/>
    <lineage>
        <taxon>Eukaryota</taxon>
        <taxon>Viridiplantae</taxon>
        <taxon>Streptophyta</taxon>
        <taxon>Embryophyta</taxon>
        <taxon>Tracheophyta</taxon>
        <taxon>Spermatophyta</taxon>
        <taxon>Magnoliopsida</taxon>
        <taxon>Proteales</taxon>
        <taxon>Nelumbonaceae</taxon>
        <taxon>Nelumbo</taxon>
    </lineage>
</organism>
<protein>
    <submittedName>
        <fullName evidence="1">Uncharacterized protein</fullName>
    </submittedName>
</protein>
<evidence type="ECO:0000313" key="2">
    <source>
        <dbReference type="Proteomes" id="UP000607653"/>
    </source>
</evidence>
<sequence length="119" mass="12938">MKEGRGISYRRTEVQTSNEAAGAAASSLPATFILMKFHGKDNAVAQRLRLKFAEGRGISYRRTEVQTSNEAAGAAASSLPATFILMKFHGRDNAAAQRLRLKFAAPYPNRGCDVHVAQI</sequence>
<comment type="caution">
    <text evidence="1">The sequence shown here is derived from an EMBL/GenBank/DDBJ whole genome shotgun (WGS) entry which is preliminary data.</text>
</comment>
<accession>A0A822ZRX2</accession>
<keyword evidence="2" id="KW-1185">Reference proteome</keyword>
<dbReference type="Proteomes" id="UP000607653">
    <property type="component" value="Unassembled WGS sequence"/>
</dbReference>
<reference evidence="1 2" key="1">
    <citation type="journal article" date="2020" name="Mol. Biol. Evol.">
        <title>Distinct Expression and Methylation Patterns for Genes with Different Fates following a Single Whole-Genome Duplication in Flowering Plants.</title>
        <authorList>
            <person name="Shi T."/>
            <person name="Rahmani R.S."/>
            <person name="Gugger P.F."/>
            <person name="Wang M."/>
            <person name="Li H."/>
            <person name="Zhang Y."/>
            <person name="Li Z."/>
            <person name="Wang Q."/>
            <person name="Van de Peer Y."/>
            <person name="Marchal K."/>
            <person name="Chen J."/>
        </authorList>
    </citation>
    <scope>NUCLEOTIDE SEQUENCE [LARGE SCALE GENOMIC DNA]</scope>
    <source>
        <tissue evidence="1">Leaf</tissue>
    </source>
</reference>
<dbReference type="AlphaFoldDB" id="A0A822ZRX2"/>